<dbReference type="AlphaFoldDB" id="C6M0J4"/>
<dbReference type="EMBL" id="ACKO02000001">
    <property type="protein sequence ID" value="EET45917.1"/>
    <property type="molecule type" value="Genomic_DNA"/>
</dbReference>
<accession>C6M0J4</accession>
<protein>
    <submittedName>
        <fullName evidence="1">Uncharacterized protein</fullName>
    </submittedName>
</protein>
<dbReference type="Proteomes" id="UP000005365">
    <property type="component" value="Unassembled WGS sequence"/>
</dbReference>
<gene>
    <name evidence="1" type="ORF">NEISICOT_00017</name>
</gene>
<name>C6M0J4_NEISI</name>
<reference evidence="1" key="1">
    <citation type="submission" date="2009-07" db="EMBL/GenBank/DDBJ databases">
        <authorList>
            <person name="Weinstock G."/>
            <person name="Sodergren E."/>
            <person name="Clifton S."/>
            <person name="Fulton L."/>
            <person name="Fulton B."/>
            <person name="Courtney L."/>
            <person name="Fronick C."/>
            <person name="Harrison M."/>
            <person name="Strong C."/>
            <person name="Farmer C."/>
            <person name="Delahaunty K."/>
            <person name="Markovic C."/>
            <person name="Hall O."/>
            <person name="Minx P."/>
            <person name="Tomlinson C."/>
            <person name="Mitreva M."/>
            <person name="Nelson J."/>
            <person name="Hou S."/>
            <person name="Wollam A."/>
            <person name="Pepin K.H."/>
            <person name="Johnson M."/>
            <person name="Bhonagiri V."/>
            <person name="Nash W.E."/>
            <person name="Warren W."/>
            <person name="Chinwalla A."/>
            <person name="Mardis E.R."/>
            <person name="Wilson R.K."/>
        </authorList>
    </citation>
    <scope>NUCLEOTIDE SEQUENCE [LARGE SCALE GENOMIC DNA]</scope>
    <source>
        <strain evidence="1">ATCC 29256</strain>
    </source>
</reference>
<proteinExistence type="predicted"/>
<keyword evidence="2" id="KW-1185">Reference proteome</keyword>
<comment type="caution">
    <text evidence="1">The sequence shown here is derived from an EMBL/GenBank/DDBJ whole genome shotgun (WGS) entry which is preliminary data.</text>
</comment>
<evidence type="ECO:0000313" key="1">
    <source>
        <dbReference type="EMBL" id="EET45917.1"/>
    </source>
</evidence>
<organism evidence="1 2">
    <name type="scientific">Neisseria sicca ATCC 29256</name>
    <dbReference type="NCBI Taxonomy" id="547045"/>
    <lineage>
        <taxon>Bacteria</taxon>
        <taxon>Pseudomonadati</taxon>
        <taxon>Pseudomonadota</taxon>
        <taxon>Betaproteobacteria</taxon>
        <taxon>Neisseriales</taxon>
        <taxon>Neisseriaceae</taxon>
        <taxon>Neisseria</taxon>
    </lineage>
</organism>
<sequence>MTTKPKSLAKCAPFCRRSNCLICSAWLCASAYAPVCSSITGAPTS</sequence>
<evidence type="ECO:0000313" key="2">
    <source>
        <dbReference type="Proteomes" id="UP000005365"/>
    </source>
</evidence>